<dbReference type="EMBL" id="JAGKHQ010000015">
    <property type="protein sequence ID" value="KAG7496658.1"/>
    <property type="molecule type" value="Genomic_DNA"/>
</dbReference>
<keyword evidence="2" id="KW-1133">Transmembrane helix</keyword>
<sequence>MYLLPGSALKPNHRDGGNICGGQTEVRRRSDRGQTEVRRRSRCFCVAGRSRCRHQAPVQTHRSKVTDVSVFIYNNICLFCLFYLIVFIFYDKFFLFSLF</sequence>
<comment type="caution">
    <text evidence="3">The sequence shown here is derived from an EMBL/GenBank/DDBJ whole genome shotgun (WGS) entry which is preliminary data.</text>
</comment>
<reference evidence="3 4" key="1">
    <citation type="journal article" date="2021" name="Sci. Rep.">
        <title>Chromosome anchoring in Senegalese sole (Solea senegalensis) reveals sex-associated markers and genome rearrangements in flatfish.</title>
        <authorList>
            <person name="Guerrero-Cozar I."/>
            <person name="Gomez-Garrido J."/>
            <person name="Berbel C."/>
            <person name="Martinez-Blanch J.F."/>
            <person name="Alioto T."/>
            <person name="Claros M.G."/>
            <person name="Gagnaire P.A."/>
            <person name="Manchado M."/>
        </authorList>
    </citation>
    <scope>NUCLEOTIDE SEQUENCE [LARGE SCALE GENOMIC DNA]</scope>
    <source>
        <strain evidence="3">Sse05_10M</strain>
    </source>
</reference>
<name>A0AAV6QU39_SOLSE</name>
<feature type="transmembrane region" description="Helical" evidence="2">
    <location>
        <begin position="70"/>
        <end position="90"/>
    </location>
</feature>
<evidence type="ECO:0000256" key="2">
    <source>
        <dbReference type="SAM" id="Phobius"/>
    </source>
</evidence>
<evidence type="ECO:0008006" key="5">
    <source>
        <dbReference type="Google" id="ProtNLM"/>
    </source>
</evidence>
<organism evidence="3 4">
    <name type="scientific">Solea senegalensis</name>
    <name type="common">Senegalese sole</name>
    <dbReference type="NCBI Taxonomy" id="28829"/>
    <lineage>
        <taxon>Eukaryota</taxon>
        <taxon>Metazoa</taxon>
        <taxon>Chordata</taxon>
        <taxon>Craniata</taxon>
        <taxon>Vertebrata</taxon>
        <taxon>Euteleostomi</taxon>
        <taxon>Actinopterygii</taxon>
        <taxon>Neopterygii</taxon>
        <taxon>Teleostei</taxon>
        <taxon>Neoteleostei</taxon>
        <taxon>Acanthomorphata</taxon>
        <taxon>Carangaria</taxon>
        <taxon>Pleuronectiformes</taxon>
        <taxon>Pleuronectoidei</taxon>
        <taxon>Soleidae</taxon>
        <taxon>Solea</taxon>
    </lineage>
</organism>
<proteinExistence type="predicted"/>
<dbReference type="Proteomes" id="UP000693946">
    <property type="component" value="Linkage Group LG3"/>
</dbReference>
<dbReference type="AlphaFoldDB" id="A0AAV6QU39"/>
<evidence type="ECO:0000313" key="4">
    <source>
        <dbReference type="Proteomes" id="UP000693946"/>
    </source>
</evidence>
<accession>A0AAV6QU39</accession>
<protein>
    <recommendedName>
        <fullName evidence="5">Transmembrane protein</fullName>
    </recommendedName>
</protein>
<keyword evidence="2" id="KW-0812">Transmembrane</keyword>
<evidence type="ECO:0000313" key="3">
    <source>
        <dbReference type="EMBL" id="KAG7496658.1"/>
    </source>
</evidence>
<evidence type="ECO:0000256" key="1">
    <source>
        <dbReference type="SAM" id="MobiDB-lite"/>
    </source>
</evidence>
<feature type="region of interest" description="Disordered" evidence="1">
    <location>
        <begin position="1"/>
        <end position="24"/>
    </location>
</feature>
<keyword evidence="4" id="KW-1185">Reference proteome</keyword>
<gene>
    <name evidence="3" type="ORF">JOB18_022822</name>
</gene>
<keyword evidence="2" id="KW-0472">Membrane</keyword>